<gene>
    <name evidence="2" type="ORF">E6K80_13770</name>
</gene>
<dbReference type="GO" id="GO:0071949">
    <property type="term" value="F:FAD binding"/>
    <property type="evidence" value="ECO:0007669"/>
    <property type="project" value="InterPro"/>
</dbReference>
<dbReference type="AlphaFoldDB" id="A0A538TYU2"/>
<dbReference type="PANTHER" id="PTHR11748:SF103">
    <property type="entry name" value="GLYCOLATE OXIDASE SUBUNIT GLCE"/>
    <property type="match status" value="1"/>
</dbReference>
<accession>A0A538TYU2</accession>
<dbReference type="SUPFAM" id="SSF56176">
    <property type="entry name" value="FAD-binding/transporter-associated domain-like"/>
    <property type="match status" value="1"/>
</dbReference>
<sequence>MSLALGLGRERAVTVAGYAIGLQVPRVALRPATPEEAAEALRAAAADRLAVVLWGGGTRLRRASPARGYDVALDLGALDRVLEYEPEDLTVTAQCGVTLATLAATLGARGQELPLESPRANDATLGGTLAWNGSGPRRRRFGAPVDRILGARFALSDGTLARAGGKVVKNVAGHPVHRLLCGSRGGLAAIVEASLKLLPAPETRVALVYGLKDWEVADAARWKPLPRLEPSFVTVLGATAARALPAAARVEAPFVAAIGIEEERRWGAEQERAIVAVLGAPTARVEGDAVVALAQALADAEDQDGARLTLTSAHLTPAALAPFVERADAARLVLHAPAGRLHWFPADENATTLALDLHQAGFRVIDTRGPLTFQAPIPPEVAITPLRARIKDGMDPAGILSGAR</sequence>
<reference evidence="2 3" key="1">
    <citation type="journal article" date="2019" name="Nat. Microbiol.">
        <title>Mediterranean grassland soil C-N compound turnover is dependent on rainfall and depth, and is mediated by genomically divergent microorganisms.</title>
        <authorList>
            <person name="Diamond S."/>
            <person name="Andeer P.F."/>
            <person name="Li Z."/>
            <person name="Crits-Christoph A."/>
            <person name="Burstein D."/>
            <person name="Anantharaman K."/>
            <person name="Lane K.R."/>
            <person name="Thomas B.C."/>
            <person name="Pan C."/>
            <person name="Northen T.R."/>
            <person name="Banfield J.F."/>
        </authorList>
    </citation>
    <scope>NUCLEOTIDE SEQUENCE [LARGE SCALE GENOMIC DNA]</scope>
    <source>
        <strain evidence="2">WS_10</strain>
    </source>
</reference>
<organism evidence="2 3">
    <name type="scientific">Eiseniibacteriota bacterium</name>
    <dbReference type="NCBI Taxonomy" id="2212470"/>
    <lineage>
        <taxon>Bacteria</taxon>
        <taxon>Candidatus Eiseniibacteriota</taxon>
    </lineage>
</organism>
<dbReference type="InterPro" id="IPR036318">
    <property type="entry name" value="FAD-bd_PCMH-like_sf"/>
</dbReference>
<dbReference type="InterPro" id="IPR006094">
    <property type="entry name" value="Oxid_FAD_bind_N"/>
</dbReference>
<feature type="domain" description="FAD-binding PCMH-type" evidence="1">
    <location>
        <begin position="20"/>
        <end position="200"/>
    </location>
</feature>
<dbReference type="Pfam" id="PF01565">
    <property type="entry name" value="FAD_binding_4"/>
    <property type="match status" value="1"/>
</dbReference>
<dbReference type="Proteomes" id="UP000319836">
    <property type="component" value="Unassembled WGS sequence"/>
</dbReference>
<dbReference type="InterPro" id="IPR016169">
    <property type="entry name" value="FAD-bd_PCMH_sub2"/>
</dbReference>
<dbReference type="InterPro" id="IPR016166">
    <property type="entry name" value="FAD-bd_PCMH"/>
</dbReference>
<evidence type="ECO:0000313" key="3">
    <source>
        <dbReference type="Proteomes" id="UP000319836"/>
    </source>
</evidence>
<comment type="caution">
    <text evidence="2">The sequence shown here is derived from an EMBL/GenBank/DDBJ whole genome shotgun (WGS) entry which is preliminary data.</text>
</comment>
<protein>
    <submittedName>
        <fullName evidence="2">FAD-binding oxidoreductase</fullName>
    </submittedName>
</protein>
<evidence type="ECO:0000259" key="1">
    <source>
        <dbReference type="PROSITE" id="PS51387"/>
    </source>
</evidence>
<dbReference type="PROSITE" id="PS51387">
    <property type="entry name" value="FAD_PCMH"/>
    <property type="match status" value="1"/>
</dbReference>
<dbReference type="Gene3D" id="3.30.465.10">
    <property type="match status" value="1"/>
</dbReference>
<dbReference type="EMBL" id="VBPA01000382">
    <property type="protein sequence ID" value="TMQ68810.1"/>
    <property type="molecule type" value="Genomic_DNA"/>
</dbReference>
<proteinExistence type="predicted"/>
<dbReference type="PANTHER" id="PTHR11748">
    <property type="entry name" value="D-LACTATE DEHYDROGENASE"/>
    <property type="match status" value="1"/>
</dbReference>
<evidence type="ECO:0000313" key="2">
    <source>
        <dbReference type="EMBL" id="TMQ68810.1"/>
    </source>
</evidence>
<name>A0A538TYU2_UNCEI</name>